<dbReference type="InterPro" id="IPR011010">
    <property type="entry name" value="DNA_brk_join_enz"/>
</dbReference>
<dbReference type="Pfam" id="PF00589">
    <property type="entry name" value="Phage_integrase"/>
    <property type="match status" value="1"/>
</dbReference>
<reference evidence="7" key="2">
    <citation type="submission" date="2021-08" db="EMBL/GenBank/DDBJ databases">
        <authorList>
            <person name="Tani A."/>
            <person name="Ola A."/>
            <person name="Ogura Y."/>
            <person name="Katsura K."/>
            <person name="Hayashi T."/>
        </authorList>
    </citation>
    <scope>NUCLEOTIDE SEQUENCE</scope>
    <source>
        <strain evidence="7">JCM 32048</strain>
    </source>
</reference>
<dbReference type="Proteomes" id="UP001055286">
    <property type="component" value="Unassembled WGS sequence"/>
</dbReference>
<dbReference type="PANTHER" id="PTHR34605:SF4">
    <property type="entry name" value="DNA ADENINE METHYLTRANSFERASE"/>
    <property type="match status" value="1"/>
</dbReference>
<comment type="caution">
    <text evidence="7">The sequence shown here is derived from an EMBL/GenBank/DDBJ whole genome shotgun (WGS) entry which is preliminary data.</text>
</comment>
<dbReference type="InterPro" id="IPR002104">
    <property type="entry name" value="Integrase_catalytic"/>
</dbReference>
<protein>
    <submittedName>
        <fullName evidence="7">Tyrosine recombinase XerD</fullName>
    </submittedName>
</protein>
<dbReference type="GO" id="GO:0015074">
    <property type="term" value="P:DNA integration"/>
    <property type="evidence" value="ECO:0007669"/>
    <property type="project" value="UniProtKB-KW"/>
</dbReference>
<dbReference type="GO" id="GO:0003677">
    <property type="term" value="F:DNA binding"/>
    <property type="evidence" value="ECO:0007669"/>
    <property type="project" value="UniProtKB-UniRule"/>
</dbReference>
<dbReference type="SUPFAM" id="SSF56349">
    <property type="entry name" value="DNA breaking-rejoining enzymes"/>
    <property type="match status" value="1"/>
</dbReference>
<dbReference type="EMBL" id="BPQJ01000058">
    <property type="protein sequence ID" value="GJD66207.1"/>
    <property type="molecule type" value="Genomic_DNA"/>
</dbReference>
<dbReference type="Gene3D" id="1.10.443.10">
    <property type="entry name" value="Intergrase catalytic core"/>
    <property type="match status" value="1"/>
</dbReference>
<dbReference type="Gene3D" id="1.10.150.130">
    <property type="match status" value="1"/>
</dbReference>
<dbReference type="CDD" id="cd00799">
    <property type="entry name" value="INT_Cre_C"/>
    <property type="match status" value="1"/>
</dbReference>
<dbReference type="InterPro" id="IPR044068">
    <property type="entry name" value="CB"/>
</dbReference>
<feature type="domain" description="Core-binding (CB)" evidence="6">
    <location>
        <begin position="7"/>
        <end position="97"/>
    </location>
</feature>
<reference evidence="7" key="1">
    <citation type="journal article" date="2016" name="Front. Microbiol.">
        <title>Genome Sequence of the Piezophilic, Mesophilic Sulfate-Reducing Bacterium Desulfovibrio indicus J2T.</title>
        <authorList>
            <person name="Cao J."/>
            <person name="Maignien L."/>
            <person name="Shao Z."/>
            <person name="Alain K."/>
            <person name="Jebbar M."/>
        </authorList>
    </citation>
    <scope>NUCLEOTIDE SEQUENCE</scope>
    <source>
        <strain evidence="7">JCM 32048</strain>
    </source>
</reference>
<keyword evidence="2 4" id="KW-0238">DNA-binding</keyword>
<gene>
    <name evidence="7" type="primary">xerD_2</name>
    <name evidence="7" type="ORF">MPEAHAMD_6404</name>
</gene>
<proteinExistence type="predicted"/>
<dbReference type="PANTHER" id="PTHR34605">
    <property type="entry name" value="PHAGE_INTEGRASE DOMAIN-CONTAINING PROTEIN"/>
    <property type="match status" value="1"/>
</dbReference>
<evidence type="ECO:0000256" key="2">
    <source>
        <dbReference type="ARBA" id="ARBA00023125"/>
    </source>
</evidence>
<evidence type="ECO:0000259" key="5">
    <source>
        <dbReference type="PROSITE" id="PS51898"/>
    </source>
</evidence>
<keyword evidence="3" id="KW-0233">DNA recombination</keyword>
<evidence type="ECO:0000256" key="3">
    <source>
        <dbReference type="ARBA" id="ARBA00023172"/>
    </source>
</evidence>
<dbReference type="SUPFAM" id="SSF47823">
    <property type="entry name" value="lambda integrase-like, N-terminal domain"/>
    <property type="match status" value="1"/>
</dbReference>
<dbReference type="PROSITE" id="PS51900">
    <property type="entry name" value="CB"/>
    <property type="match status" value="1"/>
</dbReference>
<accession>A0AA37HHI4</accession>
<dbReference type="InterPro" id="IPR013762">
    <property type="entry name" value="Integrase-like_cat_sf"/>
</dbReference>
<evidence type="ECO:0000313" key="7">
    <source>
        <dbReference type="EMBL" id="GJD66207.1"/>
    </source>
</evidence>
<evidence type="ECO:0000259" key="6">
    <source>
        <dbReference type="PROSITE" id="PS51900"/>
    </source>
</evidence>
<evidence type="ECO:0000256" key="1">
    <source>
        <dbReference type="ARBA" id="ARBA00022908"/>
    </source>
</evidence>
<dbReference type="Pfam" id="PF02899">
    <property type="entry name" value="Phage_int_SAM_1"/>
    <property type="match status" value="1"/>
</dbReference>
<dbReference type="InterPro" id="IPR010998">
    <property type="entry name" value="Integrase_recombinase_N"/>
</dbReference>
<dbReference type="GO" id="GO:0006310">
    <property type="term" value="P:DNA recombination"/>
    <property type="evidence" value="ECO:0007669"/>
    <property type="project" value="UniProtKB-KW"/>
</dbReference>
<evidence type="ECO:0000313" key="8">
    <source>
        <dbReference type="Proteomes" id="UP001055286"/>
    </source>
</evidence>
<dbReference type="AlphaFoldDB" id="A0AA37HHI4"/>
<sequence>MTNLPVPADATVLALDLAVLADHAAALAENARAANTRRAYRSDWRHFSAWADAQGLNGLPAAPPVIGMYLAAHETTLSVATLTRRLSSIAVAHRMAGHSFDSRHPAIADVMRGIRRARGSAPRAAEALTVARLRQVLEEFGDRLADHRDRALLLVGTAAALRRSELVALNVADIAVTPEGLRITIRRSKTDQEGEGAVLAVGRTRRATCPAAAYERWLVEAGIREGAAFRAVDRHGRLGGRLSGNAIALIVQRRAAAAGLDPGMYSGHSMRAGFATSAARAGIGEIAIARQTRHASLNVLRRYVREGRLFDEALTQEIGL</sequence>
<evidence type="ECO:0000256" key="4">
    <source>
        <dbReference type="PROSITE-ProRule" id="PRU01248"/>
    </source>
</evidence>
<organism evidence="7 8">
    <name type="scientific">Methylobacterium frigidaeris</name>
    <dbReference type="NCBI Taxonomy" id="2038277"/>
    <lineage>
        <taxon>Bacteria</taxon>
        <taxon>Pseudomonadati</taxon>
        <taxon>Pseudomonadota</taxon>
        <taxon>Alphaproteobacteria</taxon>
        <taxon>Hyphomicrobiales</taxon>
        <taxon>Methylobacteriaceae</taxon>
        <taxon>Methylobacterium</taxon>
    </lineage>
</organism>
<keyword evidence="8" id="KW-1185">Reference proteome</keyword>
<dbReference type="InterPro" id="IPR004107">
    <property type="entry name" value="Integrase_SAM-like_N"/>
</dbReference>
<dbReference type="PROSITE" id="PS51898">
    <property type="entry name" value="TYR_RECOMBINASE"/>
    <property type="match status" value="1"/>
</dbReference>
<dbReference type="RefSeq" id="WP_099901424.1">
    <property type="nucleotide sequence ID" value="NZ_BPQJ01000058.1"/>
</dbReference>
<dbReference type="InterPro" id="IPR052925">
    <property type="entry name" value="Phage_Integrase-like_Recomb"/>
</dbReference>
<name>A0AA37HHI4_9HYPH</name>
<feature type="domain" description="Tyr recombinase" evidence="5">
    <location>
        <begin position="120"/>
        <end position="319"/>
    </location>
</feature>
<keyword evidence="1" id="KW-0229">DNA integration</keyword>